<dbReference type="InterPro" id="IPR046357">
    <property type="entry name" value="PPIase_dom_sf"/>
</dbReference>
<dbReference type="ExpressionAtlas" id="A0A2K2D5M7">
    <property type="expression patterns" value="baseline"/>
</dbReference>
<keyword evidence="9" id="KW-0732">Signal</keyword>
<reference evidence="11 12" key="1">
    <citation type="journal article" date="2010" name="Nature">
        <title>Genome sequencing and analysis of the model grass Brachypodium distachyon.</title>
        <authorList>
            <consortium name="International Brachypodium Initiative"/>
        </authorList>
    </citation>
    <scope>NUCLEOTIDE SEQUENCE [LARGE SCALE GENOMIC DNA]</scope>
    <source>
        <strain evidence="11">Bd21</strain>
        <strain evidence="12">cv. Bd21</strain>
    </source>
</reference>
<feature type="chain" id="PRO_5044576612" description="peptidylprolyl isomerase" evidence="9">
    <location>
        <begin position="21"/>
        <end position="205"/>
    </location>
</feature>
<comment type="catalytic activity">
    <reaction evidence="1 8">
        <text>[protein]-peptidylproline (omega=180) = [protein]-peptidylproline (omega=0)</text>
        <dbReference type="Rhea" id="RHEA:16237"/>
        <dbReference type="Rhea" id="RHEA-COMP:10747"/>
        <dbReference type="Rhea" id="RHEA-COMP:10748"/>
        <dbReference type="ChEBI" id="CHEBI:83833"/>
        <dbReference type="ChEBI" id="CHEBI:83834"/>
        <dbReference type="EC" id="5.2.1.8"/>
    </reaction>
</comment>
<dbReference type="PROSITE" id="PS50059">
    <property type="entry name" value="FKBP_PPIASE"/>
    <property type="match status" value="1"/>
</dbReference>
<accession>A0A2K2D5M7</accession>
<organism evidence="11">
    <name type="scientific">Brachypodium distachyon</name>
    <name type="common">Purple false brome</name>
    <name type="synonym">Trachynia distachya</name>
    <dbReference type="NCBI Taxonomy" id="15368"/>
    <lineage>
        <taxon>Eukaryota</taxon>
        <taxon>Viridiplantae</taxon>
        <taxon>Streptophyta</taxon>
        <taxon>Embryophyta</taxon>
        <taxon>Tracheophyta</taxon>
        <taxon>Spermatophyta</taxon>
        <taxon>Magnoliopsida</taxon>
        <taxon>Liliopsida</taxon>
        <taxon>Poales</taxon>
        <taxon>Poaceae</taxon>
        <taxon>BOP clade</taxon>
        <taxon>Pooideae</taxon>
        <taxon>Stipodae</taxon>
        <taxon>Brachypodieae</taxon>
        <taxon>Brachypodium</taxon>
    </lineage>
</organism>
<evidence type="ECO:0000313" key="12">
    <source>
        <dbReference type="EnsemblPlants" id="PNT69590"/>
    </source>
</evidence>
<dbReference type="SUPFAM" id="SSF54534">
    <property type="entry name" value="FKBP-like"/>
    <property type="match status" value="1"/>
</dbReference>
<feature type="signal peptide" evidence="9">
    <location>
        <begin position="1"/>
        <end position="20"/>
    </location>
</feature>
<dbReference type="PROSITE" id="PS51257">
    <property type="entry name" value="PROKAR_LIPOPROTEIN"/>
    <property type="match status" value="1"/>
</dbReference>
<evidence type="ECO:0000256" key="3">
    <source>
        <dbReference type="ARBA" id="ARBA00006577"/>
    </source>
</evidence>
<keyword evidence="6" id="KW-1015">Disulfide bond</keyword>
<dbReference type="AlphaFoldDB" id="A0A2K2D5M7"/>
<dbReference type="Pfam" id="PF00254">
    <property type="entry name" value="FKBP_C"/>
    <property type="match status" value="1"/>
</dbReference>
<reference evidence="11" key="2">
    <citation type="submission" date="2017-06" db="EMBL/GenBank/DDBJ databases">
        <title>WGS assembly of Brachypodium distachyon.</title>
        <authorList>
            <consortium name="The International Brachypodium Initiative"/>
            <person name="Lucas S."/>
            <person name="Harmon-Smith M."/>
            <person name="Lail K."/>
            <person name="Tice H."/>
            <person name="Grimwood J."/>
            <person name="Bruce D."/>
            <person name="Barry K."/>
            <person name="Shu S."/>
            <person name="Lindquist E."/>
            <person name="Wang M."/>
            <person name="Pitluck S."/>
            <person name="Vogel J.P."/>
            <person name="Garvin D.F."/>
            <person name="Mockler T.C."/>
            <person name="Schmutz J."/>
            <person name="Rokhsar D."/>
            <person name="Bevan M.W."/>
        </authorList>
    </citation>
    <scope>NUCLEOTIDE SEQUENCE</scope>
    <source>
        <strain evidence="11">Bd21</strain>
    </source>
</reference>
<evidence type="ECO:0000256" key="5">
    <source>
        <dbReference type="ARBA" id="ARBA00023110"/>
    </source>
</evidence>
<gene>
    <name evidence="12" type="primary">LOC100840123</name>
    <name evidence="11" type="ORF">BRADI_3g58255v3</name>
</gene>
<dbReference type="InterPro" id="IPR050689">
    <property type="entry name" value="FKBP-type_PPIase"/>
</dbReference>
<dbReference type="Gene3D" id="3.10.50.40">
    <property type="match status" value="1"/>
</dbReference>
<keyword evidence="7 8" id="KW-0413">Isomerase</keyword>
<dbReference type="InterPro" id="IPR001179">
    <property type="entry name" value="PPIase_FKBP_dom"/>
</dbReference>
<comment type="similarity">
    <text evidence="3">Belongs to the FKBP-type PPIase family.</text>
</comment>
<dbReference type="PANTHER" id="PTHR10516">
    <property type="entry name" value="PEPTIDYL-PROLYL CIS-TRANS ISOMERASE"/>
    <property type="match status" value="1"/>
</dbReference>
<proteinExistence type="inferred from homology"/>
<evidence type="ECO:0000256" key="7">
    <source>
        <dbReference type="ARBA" id="ARBA00023235"/>
    </source>
</evidence>
<dbReference type="PANTHER" id="PTHR10516:SF443">
    <property type="entry name" value="FK506-BINDING PROTEIN 59-RELATED"/>
    <property type="match status" value="1"/>
</dbReference>
<keyword evidence="13" id="KW-1185">Reference proteome</keyword>
<evidence type="ECO:0000259" key="10">
    <source>
        <dbReference type="PROSITE" id="PS50059"/>
    </source>
</evidence>
<name>A0A2K2D5M7_BRADI</name>
<comment type="subcellular location">
    <subcellularLocation>
        <location evidence="2">Cytoplasm</location>
    </subcellularLocation>
</comment>
<dbReference type="Gramene" id="PNT69590">
    <property type="protein sequence ID" value="PNT69590"/>
    <property type="gene ID" value="BRADI_3g58255v3"/>
</dbReference>
<evidence type="ECO:0000256" key="6">
    <source>
        <dbReference type="ARBA" id="ARBA00023157"/>
    </source>
</evidence>
<evidence type="ECO:0000313" key="11">
    <source>
        <dbReference type="EMBL" id="PNT69590.1"/>
    </source>
</evidence>
<evidence type="ECO:0000256" key="4">
    <source>
        <dbReference type="ARBA" id="ARBA00022490"/>
    </source>
</evidence>
<dbReference type="STRING" id="15368.A0A2K2D5M7"/>
<dbReference type="Proteomes" id="UP000008810">
    <property type="component" value="Chromosome 3"/>
</dbReference>
<dbReference type="GO" id="GO:0003755">
    <property type="term" value="F:peptidyl-prolyl cis-trans isomerase activity"/>
    <property type="evidence" value="ECO:0000318"/>
    <property type="project" value="GO_Central"/>
</dbReference>
<dbReference type="EMBL" id="CM000882">
    <property type="protein sequence ID" value="PNT69590.1"/>
    <property type="molecule type" value="Genomic_DNA"/>
</dbReference>
<dbReference type="EC" id="5.2.1.8" evidence="8"/>
<dbReference type="GO" id="GO:0005737">
    <property type="term" value="C:cytoplasm"/>
    <property type="evidence" value="ECO:0007669"/>
    <property type="project" value="UniProtKB-SubCell"/>
</dbReference>
<evidence type="ECO:0000256" key="9">
    <source>
        <dbReference type="SAM" id="SignalP"/>
    </source>
</evidence>
<dbReference type="EnsemblPlants" id="PNT69590">
    <property type="protein sequence ID" value="PNT69590"/>
    <property type="gene ID" value="BRADI_3g58255v3"/>
</dbReference>
<evidence type="ECO:0000256" key="1">
    <source>
        <dbReference type="ARBA" id="ARBA00000971"/>
    </source>
</evidence>
<protein>
    <recommendedName>
        <fullName evidence="8">peptidylprolyl isomerase</fullName>
        <ecNumber evidence="8">5.2.1.8</ecNumber>
    </recommendedName>
</protein>
<dbReference type="OrthoDB" id="1902587at2759"/>
<dbReference type="FunFam" id="3.10.50.40:FF:000031">
    <property type="entry name" value="Peptidylprolyl isomerase"/>
    <property type="match status" value="1"/>
</dbReference>
<evidence type="ECO:0000313" key="13">
    <source>
        <dbReference type="Proteomes" id="UP000008810"/>
    </source>
</evidence>
<evidence type="ECO:0000256" key="2">
    <source>
        <dbReference type="ARBA" id="ARBA00004496"/>
    </source>
</evidence>
<reference evidence="12" key="3">
    <citation type="submission" date="2018-08" db="UniProtKB">
        <authorList>
            <consortium name="EnsemblPlants"/>
        </authorList>
    </citation>
    <scope>IDENTIFICATION</scope>
    <source>
        <strain evidence="12">cv. Bd21</strain>
    </source>
</reference>
<sequence length="205" mass="21910">MSKLTMGAELLLGGSSLAAASSVACGRCVPVPVVAGQGDRRRPGSMQLAAALRRRPGCAWQWPHSSITKDQNSSQHQRCAAAELWTGEPDDGKMGFEKEILKVGTGPKPVKGQKVTVHCTGYGKDGDLSKKFWSTKDPGQQPFSFNIGLGSVIKGWDEGVMTMQLGEIARIRCTPDYAYGSGGFPAWGIQPNSVLVFEIEVLSAK</sequence>
<evidence type="ECO:0000256" key="8">
    <source>
        <dbReference type="PROSITE-ProRule" id="PRU00277"/>
    </source>
</evidence>
<feature type="domain" description="PPIase FKBP-type" evidence="10">
    <location>
        <begin position="112"/>
        <end position="205"/>
    </location>
</feature>
<keyword evidence="4" id="KW-0963">Cytoplasm</keyword>
<keyword evidence="5 8" id="KW-0697">Rotamase</keyword>